<dbReference type="PIRSF" id="PIRSF005355">
    <property type="entry name" value="UBIAD1"/>
    <property type="match status" value="1"/>
</dbReference>
<keyword evidence="3 8" id="KW-1003">Cell membrane</keyword>
<dbReference type="InterPro" id="IPR026046">
    <property type="entry name" value="UBIAD1"/>
</dbReference>
<dbReference type="GO" id="GO:0046428">
    <property type="term" value="F:1,4-dihydroxy-2-naphthoate polyprenyltransferase activity"/>
    <property type="evidence" value="ECO:0007669"/>
    <property type="project" value="UniProtKB-UniRule"/>
</dbReference>
<dbReference type="PATRIC" id="fig|869279.4.peg.360"/>
<dbReference type="GO" id="GO:0042371">
    <property type="term" value="P:vitamin K biosynthetic process"/>
    <property type="evidence" value="ECO:0007669"/>
    <property type="project" value="TreeGrafter"/>
</dbReference>
<keyword evidence="4 8" id="KW-0808">Transferase</keyword>
<evidence type="ECO:0000256" key="3">
    <source>
        <dbReference type="ARBA" id="ARBA00022475"/>
    </source>
</evidence>
<dbReference type="PANTHER" id="PTHR13929">
    <property type="entry name" value="1,4-DIHYDROXY-2-NAPHTHOATE OCTAPRENYLTRANSFERASE"/>
    <property type="match status" value="1"/>
</dbReference>
<dbReference type="NCBIfam" id="NF004751">
    <property type="entry name" value="PRK06080.1-3"/>
    <property type="match status" value="1"/>
</dbReference>
<keyword evidence="11" id="KW-1185">Reference proteome</keyword>
<evidence type="ECO:0000256" key="9">
    <source>
        <dbReference type="NCBIfam" id="TIGR00751"/>
    </source>
</evidence>
<organism evidence="10 11">
    <name type="scientific">Thermanaerothrix daxensis</name>
    <dbReference type="NCBI Taxonomy" id="869279"/>
    <lineage>
        <taxon>Bacteria</taxon>
        <taxon>Bacillati</taxon>
        <taxon>Chloroflexota</taxon>
        <taxon>Anaerolineae</taxon>
        <taxon>Anaerolineales</taxon>
        <taxon>Anaerolineaceae</taxon>
        <taxon>Thermanaerothrix</taxon>
    </lineage>
</organism>
<dbReference type="RefSeq" id="WP_054520387.1">
    <property type="nucleotide sequence ID" value="NZ_LGKO01000002.1"/>
</dbReference>
<keyword evidence="2 8" id="KW-0474">Menaquinone biosynthesis</keyword>
<dbReference type="AlphaFoldDB" id="A0A0P6XWX0"/>
<dbReference type="HAMAP" id="MF_01937">
    <property type="entry name" value="MenA_1"/>
    <property type="match status" value="1"/>
</dbReference>
<evidence type="ECO:0000256" key="8">
    <source>
        <dbReference type="HAMAP-Rule" id="MF_01937"/>
    </source>
</evidence>
<dbReference type="InterPro" id="IPR044878">
    <property type="entry name" value="UbiA_sf"/>
</dbReference>
<evidence type="ECO:0000256" key="2">
    <source>
        <dbReference type="ARBA" id="ARBA00022428"/>
    </source>
</evidence>
<dbReference type="GO" id="GO:0009234">
    <property type="term" value="P:menaquinone biosynthetic process"/>
    <property type="evidence" value="ECO:0007669"/>
    <property type="project" value="UniProtKB-UniRule"/>
</dbReference>
<feature type="transmembrane region" description="Helical" evidence="8">
    <location>
        <begin position="98"/>
        <end position="116"/>
    </location>
</feature>
<evidence type="ECO:0000256" key="6">
    <source>
        <dbReference type="ARBA" id="ARBA00022989"/>
    </source>
</evidence>
<comment type="function">
    <text evidence="8">Conversion of 1,4-dihydroxy-2-naphthoate (DHNA) to demethylmenaquinone (DMK).</text>
</comment>
<dbReference type="InterPro" id="IPR004657">
    <property type="entry name" value="MenA"/>
</dbReference>
<dbReference type="EC" id="2.5.1.74" evidence="8 9"/>
<protein>
    <recommendedName>
        <fullName evidence="8 9">1,4-dihydroxy-2-naphthoate octaprenyltransferase</fullName>
        <shortName evidence="8">DHNA-octaprenyltransferase</shortName>
        <ecNumber evidence="8 9">2.5.1.74</ecNumber>
    </recommendedName>
</protein>
<feature type="transmembrane region" description="Helical" evidence="8">
    <location>
        <begin position="226"/>
        <end position="246"/>
    </location>
</feature>
<keyword evidence="6 8" id="KW-1133">Transmembrane helix</keyword>
<dbReference type="Gene3D" id="1.10.357.140">
    <property type="entry name" value="UbiA prenyltransferase"/>
    <property type="match status" value="1"/>
</dbReference>
<dbReference type="NCBIfam" id="TIGR00751">
    <property type="entry name" value="menA"/>
    <property type="match status" value="1"/>
</dbReference>
<evidence type="ECO:0000256" key="1">
    <source>
        <dbReference type="ARBA" id="ARBA00004141"/>
    </source>
</evidence>
<dbReference type="EMBL" id="LGKO01000002">
    <property type="protein sequence ID" value="KPL83963.1"/>
    <property type="molecule type" value="Genomic_DNA"/>
</dbReference>
<evidence type="ECO:0000256" key="7">
    <source>
        <dbReference type="ARBA" id="ARBA00023136"/>
    </source>
</evidence>
<evidence type="ECO:0000256" key="4">
    <source>
        <dbReference type="ARBA" id="ARBA00022679"/>
    </source>
</evidence>
<feature type="transmembrane region" description="Helical" evidence="8">
    <location>
        <begin position="153"/>
        <end position="170"/>
    </location>
</feature>
<dbReference type="InterPro" id="IPR000537">
    <property type="entry name" value="UbiA_prenyltransferase"/>
</dbReference>
<proteinExistence type="inferred from homology"/>
<dbReference type="OrthoDB" id="9767568at2"/>
<reference evidence="10 11" key="1">
    <citation type="submission" date="2015-07" db="EMBL/GenBank/DDBJ databases">
        <title>Whole genome sequence of Thermanaerothrix daxensis DSM 23592.</title>
        <authorList>
            <person name="Hemp J."/>
            <person name="Ward L.M."/>
            <person name="Pace L.A."/>
            <person name="Fischer W.W."/>
        </authorList>
    </citation>
    <scope>NUCLEOTIDE SEQUENCE [LARGE SCALE GENOMIC DNA]</scope>
    <source>
        <strain evidence="10 11">GNS-1</strain>
    </source>
</reference>
<dbReference type="CDD" id="cd13962">
    <property type="entry name" value="PT_UbiA_UBIAD1"/>
    <property type="match status" value="1"/>
</dbReference>
<feature type="transmembrane region" description="Helical" evidence="8">
    <location>
        <begin position="176"/>
        <end position="196"/>
    </location>
</feature>
<gene>
    <name evidence="8" type="primary">menA</name>
    <name evidence="10" type="ORF">SE15_01800</name>
</gene>
<dbReference type="PANTHER" id="PTHR13929:SF0">
    <property type="entry name" value="UBIA PRENYLTRANSFERASE DOMAIN-CONTAINING PROTEIN 1"/>
    <property type="match status" value="1"/>
</dbReference>
<comment type="catalytic activity">
    <reaction evidence="8">
        <text>an all-trans-polyprenyl diphosphate + 1,4-dihydroxy-2-naphthoate + H(+) = a 2-demethylmenaquinol + CO2 + diphosphate</text>
        <dbReference type="Rhea" id="RHEA:26478"/>
        <dbReference type="Rhea" id="RHEA-COMP:9563"/>
        <dbReference type="Rhea" id="RHEA-COMP:9564"/>
        <dbReference type="ChEBI" id="CHEBI:11173"/>
        <dbReference type="ChEBI" id="CHEBI:15378"/>
        <dbReference type="ChEBI" id="CHEBI:16526"/>
        <dbReference type="ChEBI" id="CHEBI:33019"/>
        <dbReference type="ChEBI" id="CHEBI:55437"/>
        <dbReference type="ChEBI" id="CHEBI:58914"/>
        <dbReference type="EC" id="2.5.1.74"/>
    </reaction>
</comment>
<evidence type="ECO:0000313" key="10">
    <source>
        <dbReference type="EMBL" id="KPL83963.1"/>
    </source>
</evidence>
<keyword evidence="5 8" id="KW-0812">Transmembrane</keyword>
<comment type="similarity">
    <text evidence="8">Belongs to the MenA family. Type 1 subfamily.</text>
</comment>
<comment type="caution">
    <text evidence="10">The sequence shown here is derived from an EMBL/GenBank/DDBJ whole genome shotgun (WGS) entry which is preliminary data.</text>
</comment>
<keyword evidence="7 8" id="KW-0472">Membrane</keyword>
<comment type="subcellular location">
    <subcellularLocation>
        <location evidence="8">Cell membrane</location>
        <topology evidence="8">Multi-pass membrane protein</topology>
    </subcellularLocation>
    <subcellularLocation>
        <location evidence="1">Membrane</location>
        <topology evidence="1">Multi-pass membrane protein</topology>
    </subcellularLocation>
</comment>
<feature type="transmembrane region" description="Helical" evidence="8">
    <location>
        <begin position="48"/>
        <end position="66"/>
    </location>
</feature>
<sequence length="305" mass="32663">MEGNHPPQVSTWQAWVLAARPRTLPAAASPVIMATALAWAERVFRLDAALAALLGALLLQIGANLANDYFDYQKGADTPERLGPLRVTQAGLLTPRQVLTGAGVVFGLAGLLGFYLLTIAGWPVALIGLASILAALAYTGGPRPYGYRGWGEVAVFLFFGLAAVVGTYYVQARQISLSAVVTAIPIGLLIVNILVVNNLRDIPTDRASGKYTLAARFGEAWARREYLVLAVLTYLITLGTVLLGWLPKGGLLSMLSLPLAIRLTQEIWHLQGRALNRCLAGSAQLALAFSLLFSLGIVIEKWLFG</sequence>
<dbReference type="STRING" id="869279.SE15_01800"/>
<dbReference type="UniPathway" id="UPA00079">
    <property type="reaction ID" value="UER00168"/>
</dbReference>
<evidence type="ECO:0000256" key="5">
    <source>
        <dbReference type="ARBA" id="ARBA00022692"/>
    </source>
</evidence>
<feature type="transmembrane region" description="Helical" evidence="8">
    <location>
        <begin position="285"/>
        <end position="304"/>
    </location>
</feature>
<name>A0A0P6XWX0_9CHLR</name>
<evidence type="ECO:0000313" key="11">
    <source>
        <dbReference type="Proteomes" id="UP000050544"/>
    </source>
</evidence>
<comment type="pathway">
    <text evidence="8">Quinol/quinone metabolism; menaquinone biosynthesis; menaquinol from 1,4-dihydroxy-2-naphthoate: step 1/2.</text>
</comment>
<dbReference type="Proteomes" id="UP000050544">
    <property type="component" value="Unassembled WGS sequence"/>
</dbReference>
<accession>A0A0P6XWX0</accession>
<feature type="transmembrane region" description="Helical" evidence="8">
    <location>
        <begin position="122"/>
        <end position="141"/>
    </location>
</feature>
<dbReference type="Pfam" id="PF01040">
    <property type="entry name" value="UbiA"/>
    <property type="match status" value="1"/>
</dbReference>
<dbReference type="GO" id="GO:0005886">
    <property type="term" value="C:plasma membrane"/>
    <property type="evidence" value="ECO:0007669"/>
    <property type="project" value="UniProtKB-SubCell"/>
</dbReference>